<sequence length="1541" mass="176869">MEQDRVTTDLEGIVCIKTNSNTSVMEQFNVQTNILIEDDDLGDFNVEAEIALELANLPPDTDVFDHDVNPQNFIIDMNHAEIDIHGPFISGFCDPNANRDDLFYPTTSKSIEASGNNNPIISVEDVSIKKDIDKSWSDLIAGMQVRDDQIEKQRLQIETEVDEALEFLNVIPQGRRISFTERITVPKIGTASSLPLIEEPEIGEVSKNIPLEIDSTLGIKRKSIVERLEERKQILKEKFEELEESLNSSSHENLTELDDLAITNKRVKNQEIEEDEESIMNSTELKLIQEKFNDSMQSINDSLDNEMDILVQLRNDMQNFRAMNDSIADAQNRLTTNTPDTFTQSNDETLQRQKSSLINMVESFKASPNHPQSLQGRASSIIAVPEFSALSKRRKSEIITNEKEEMYETPLGRRRSLSVTSVKSEFLQSLTPNMEILSRQSSMISDFDYSRRSSQIPEGDDELRAYKKEERRLKLDYQHIIHETKKEVELHQELTLLIETSRSHLNLQHRAVRATKIKVREHEQRYRQLLHWLQVVAKVAFEKEKDKANALLQRAAKLFEKFKRAQDKVTKQADLNSHTLKELISELNASVLEGASLENSQNLLEKKVEDLNKKLSQVKNEYEIRKAKIESSIAKKLQADEAARVLERKIFDTACKKTIRDGKQITVAELEYLEAVDSELQKVPFLKDALKLIYANFDGNNITKLRGLDYGQNLSSVSLNRNKLTSLDLNVLGNVRFFSANNNAISHVDVDSSAAKGVVWLDVSSNPIKEIQSTKSDELSILDLHNTEVKDFKCVENLANLIYLNLSRTKLMSGNPSYLSDCRILQYLSLARNKYTNIPEFDNPLLHVLDLDHNFINRISLSSWLPRLRILHLDGNKIDYIESLAICPFLIELHLADNKIEGDHMRQSTKFASRNCLHTTQSVKSFTKSYSGLAITGIFLLSALQQIAVRKHTKSEQFEDYARIVSFYQQSIDDYMGPEFEPYHHYLQAPQNSSLEMRQYLQAGRIQWMVTTLNLHASEISRNLFDRDMANSAMIEFLNEKMLSCSTVIAQVYWRRKQAAKNFKRLKSCAIKIQWFWRRSCKQMKNRKRWEENLRGIIKIQALWRGIKVRKETRKVKEEVALKNLLEFEGGALIDWATKNHDTEISGDYKPFVQKFGVKKIDSQRSIKRAVTGNTATLSVDREYPTKETAMKTDKSLAIHRIEDEVVDLFSQQVEDERGWVTLAEKNEIARPEKLTLANTFESNLVNFNPLKEYLQKTDEKELKQQILSKEIANFQEIQPKNRKYWIEKANRDRMLQEKARKLADENDPLIRLRKVYQHAYSGLPIASLALNRTISREHQLEHHEIYFDASLEHNETHLPNYDTNEIKNGESHSPDNRMNSSTYNIEKNQPNKNFGGRGPLFPPGHLKSHSEGRKIVDSEKILEYSDPASSITDAIPLYTTMTESRETVNYGNTFSSHSNETFKVIYKWDIGDSSRIKIPKVSTLPLLKLPKISRTQINSIPASIPMFETSPGVQLLINNYVASKVAGSVPSLPPLTKKNQ</sequence>
<keyword evidence="1" id="KW-0433">Leucine-rich repeat</keyword>
<protein>
    <submittedName>
        <fullName evidence="5">Uncharacterized protein</fullName>
    </submittedName>
</protein>
<evidence type="ECO:0000256" key="4">
    <source>
        <dbReference type="SAM" id="MobiDB-lite"/>
    </source>
</evidence>
<dbReference type="Proteomes" id="UP001211907">
    <property type="component" value="Unassembled WGS sequence"/>
</dbReference>
<dbReference type="CDD" id="cd23767">
    <property type="entry name" value="IQCD"/>
    <property type="match status" value="1"/>
</dbReference>
<dbReference type="PANTHER" id="PTHR24366:SF96">
    <property type="entry name" value="LEUCINE RICH REPEAT CONTAINING 53"/>
    <property type="match status" value="1"/>
</dbReference>
<feature type="region of interest" description="Disordered" evidence="4">
    <location>
        <begin position="1389"/>
        <end position="1413"/>
    </location>
</feature>
<evidence type="ECO:0000313" key="5">
    <source>
        <dbReference type="EMBL" id="KAJ3122561.1"/>
    </source>
</evidence>
<evidence type="ECO:0000256" key="1">
    <source>
        <dbReference type="ARBA" id="ARBA00022614"/>
    </source>
</evidence>
<feature type="coiled-coil region" evidence="3">
    <location>
        <begin position="225"/>
        <end position="252"/>
    </location>
</feature>
<keyword evidence="2" id="KW-0677">Repeat</keyword>
<comment type="caution">
    <text evidence="5">The sequence shown here is derived from an EMBL/GenBank/DDBJ whole genome shotgun (WGS) entry which is preliminary data.</text>
</comment>
<dbReference type="PROSITE" id="PS50096">
    <property type="entry name" value="IQ"/>
    <property type="match status" value="1"/>
</dbReference>
<evidence type="ECO:0000313" key="6">
    <source>
        <dbReference type="Proteomes" id="UP001211907"/>
    </source>
</evidence>
<dbReference type="InterPro" id="IPR032675">
    <property type="entry name" value="LRR_dom_sf"/>
</dbReference>
<reference evidence="5" key="1">
    <citation type="submission" date="2020-05" db="EMBL/GenBank/DDBJ databases">
        <title>Phylogenomic resolution of chytrid fungi.</title>
        <authorList>
            <person name="Stajich J.E."/>
            <person name="Amses K."/>
            <person name="Simmons R."/>
            <person name="Seto K."/>
            <person name="Myers J."/>
            <person name="Bonds A."/>
            <person name="Quandt C.A."/>
            <person name="Barry K."/>
            <person name="Liu P."/>
            <person name="Grigoriev I."/>
            <person name="Longcore J.E."/>
            <person name="James T.Y."/>
        </authorList>
    </citation>
    <scope>NUCLEOTIDE SEQUENCE</scope>
    <source>
        <strain evidence="5">JEL0513</strain>
    </source>
</reference>
<dbReference type="EMBL" id="JADGJH010000798">
    <property type="protein sequence ID" value="KAJ3122561.1"/>
    <property type="molecule type" value="Genomic_DNA"/>
</dbReference>
<evidence type="ECO:0000256" key="2">
    <source>
        <dbReference type="ARBA" id="ARBA00022737"/>
    </source>
</evidence>
<feature type="coiled-coil region" evidence="3">
    <location>
        <begin position="594"/>
        <end position="628"/>
    </location>
</feature>
<dbReference type="InterPro" id="IPR001611">
    <property type="entry name" value="Leu-rich_rpt"/>
</dbReference>
<organism evidence="5 6">
    <name type="scientific">Physocladia obscura</name>
    <dbReference type="NCBI Taxonomy" id="109957"/>
    <lineage>
        <taxon>Eukaryota</taxon>
        <taxon>Fungi</taxon>
        <taxon>Fungi incertae sedis</taxon>
        <taxon>Chytridiomycota</taxon>
        <taxon>Chytridiomycota incertae sedis</taxon>
        <taxon>Chytridiomycetes</taxon>
        <taxon>Chytridiales</taxon>
        <taxon>Chytriomycetaceae</taxon>
        <taxon>Physocladia</taxon>
    </lineage>
</organism>
<name>A0AAD5T327_9FUNG</name>
<proteinExistence type="predicted"/>
<dbReference type="PANTHER" id="PTHR24366">
    <property type="entry name" value="IG(IMMUNOGLOBULIN) AND LRR(LEUCINE RICH REPEAT) DOMAINS"/>
    <property type="match status" value="1"/>
</dbReference>
<accession>A0AAD5T327</accession>
<dbReference type="SUPFAM" id="SSF52058">
    <property type="entry name" value="L domain-like"/>
    <property type="match status" value="1"/>
</dbReference>
<evidence type="ECO:0000256" key="3">
    <source>
        <dbReference type="SAM" id="Coils"/>
    </source>
</evidence>
<keyword evidence="3" id="KW-0175">Coiled coil</keyword>
<gene>
    <name evidence="5" type="ORF">HK100_011919</name>
</gene>
<keyword evidence="6" id="KW-1185">Reference proteome</keyword>
<dbReference type="Gene3D" id="3.80.10.10">
    <property type="entry name" value="Ribonuclease Inhibitor"/>
    <property type="match status" value="2"/>
</dbReference>
<dbReference type="PROSITE" id="PS51450">
    <property type="entry name" value="LRR"/>
    <property type="match status" value="2"/>
</dbReference>